<proteinExistence type="predicted"/>
<dbReference type="RefSeq" id="WP_212121779.1">
    <property type="nucleotide sequence ID" value="NZ_JAGTPX020000046.1"/>
</dbReference>
<dbReference type="InterPro" id="IPR055170">
    <property type="entry name" value="GFO_IDH_MocA-like_dom"/>
</dbReference>
<dbReference type="Gene3D" id="3.40.50.720">
    <property type="entry name" value="NAD(P)-binding Rossmann-like Domain"/>
    <property type="match status" value="1"/>
</dbReference>
<dbReference type="GO" id="GO:0000166">
    <property type="term" value="F:nucleotide binding"/>
    <property type="evidence" value="ECO:0007669"/>
    <property type="project" value="InterPro"/>
</dbReference>
<dbReference type="Pfam" id="PF22725">
    <property type="entry name" value="GFO_IDH_MocA_C3"/>
    <property type="match status" value="1"/>
</dbReference>
<gene>
    <name evidence="3" type="ORF">KD144_24190</name>
</gene>
<evidence type="ECO:0000259" key="2">
    <source>
        <dbReference type="Pfam" id="PF22725"/>
    </source>
</evidence>
<dbReference type="SUPFAM" id="SSF55347">
    <property type="entry name" value="Glyceraldehyde-3-phosphate dehydrogenase-like, C-terminal domain"/>
    <property type="match status" value="1"/>
</dbReference>
<comment type="caution">
    <text evidence="3">The sequence shown here is derived from an EMBL/GenBank/DDBJ whole genome shotgun (WGS) entry which is preliminary data.</text>
</comment>
<feature type="domain" description="Gfo/Idh/MocA-like oxidoreductase N-terminal" evidence="1">
    <location>
        <begin position="4"/>
        <end position="121"/>
    </location>
</feature>
<dbReference type="Pfam" id="PF01408">
    <property type="entry name" value="GFO_IDH_MocA"/>
    <property type="match status" value="1"/>
</dbReference>
<dbReference type="PANTHER" id="PTHR43249">
    <property type="entry name" value="UDP-N-ACETYL-2-AMINO-2-DEOXY-D-GLUCURONATE OXIDASE"/>
    <property type="match status" value="1"/>
</dbReference>
<protein>
    <submittedName>
        <fullName evidence="3">Gfo/Idh/MocA family oxidoreductase</fullName>
    </submittedName>
</protein>
<feature type="domain" description="GFO/IDH/MocA-like oxidoreductase" evidence="2">
    <location>
        <begin position="141"/>
        <end position="243"/>
    </location>
</feature>
<dbReference type="InterPro" id="IPR036291">
    <property type="entry name" value="NAD(P)-bd_dom_sf"/>
</dbReference>
<dbReference type="InterPro" id="IPR000683">
    <property type="entry name" value="Gfo/Idh/MocA-like_OxRdtase_N"/>
</dbReference>
<dbReference type="SUPFAM" id="SSF51735">
    <property type="entry name" value="NAD(P)-binding Rossmann-fold domains"/>
    <property type="match status" value="1"/>
</dbReference>
<evidence type="ECO:0000313" key="3">
    <source>
        <dbReference type="EMBL" id="MBR8672639.1"/>
    </source>
</evidence>
<reference evidence="3" key="1">
    <citation type="submission" date="2021-04" db="EMBL/GenBank/DDBJ databases">
        <title>Genomic analysis of electroactive and textile dye degrading Bacillus circulans strain: DC10 isolated from constructed wetland-microbial fuel cells treating textile dye wastewaters.</title>
        <authorList>
            <person name="Patel D.U."/>
            <person name="Desai C.R."/>
        </authorList>
    </citation>
    <scope>NUCLEOTIDE SEQUENCE</scope>
    <source>
        <strain evidence="3">DC10</strain>
    </source>
</reference>
<dbReference type="InterPro" id="IPR052515">
    <property type="entry name" value="Gfo/Idh/MocA_Oxidoreductase"/>
</dbReference>
<dbReference type="PANTHER" id="PTHR43249:SF1">
    <property type="entry name" value="D-GLUCOSIDE 3-DEHYDROGENASE"/>
    <property type="match status" value="1"/>
</dbReference>
<dbReference type="Gene3D" id="3.30.360.10">
    <property type="entry name" value="Dihydrodipicolinate Reductase, domain 2"/>
    <property type="match status" value="1"/>
</dbReference>
<sequence>MRKVRVGVIGVGGIGSVHLENIALNEQAVIVAVCDISEDQAIFVGKKYHVPSYTDVDKMLEENTIDALFICVPPFAHGNIEEKAAAKGIHLMVEKPVGLDLETVKKKYEVIKGSGIICATGYCLRYLDTIAKAKEFLQDKEIAMVNGYYLTKFVPIPWYRERSKSGGQLVEQATHTLDLIRYLTGDMDKIYANMNLLVTKDIPNIDIPDVTSVNFTLKNGAVGHLSCSFIQPDHRMGLEILGQDFRVAVDGSNVTITDKYLTITYRPTMNYYEAQDHAFIKAIATNQPDLILSSYENGVQTLTATLAANKSQDTGAPIDVSDYYGSL</sequence>
<dbReference type="EMBL" id="JAGTPX010000052">
    <property type="protein sequence ID" value="MBR8672639.1"/>
    <property type="molecule type" value="Genomic_DNA"/>
</dbReference>
<accession>A0A941GHC9</accession>
<organism evidence="3">
    <name type="scientific">Niallia circulans</name>
    <name type="common">Bacillus circulans</name>
    <dbReference type="NCBI Taxonomy" id="1397"/>
    <lineage>
        <taxon>Bacteria</taxon>
        <taxon>Bacillati</taxon>
        <taxon>Bacillota</taxon>
        <taxon>Bacilli</taxon>
        <taxon>Bacillales</taxon>
        <taxon>Bacillaceae</taxon>
        <taxon>Niallia</taxon>
    </lineage>
</organism>
<evidence type="ECO:0000259" key="1">
    <source>
        <dbReference type="Pfam" id="PF01408"/>
    </source>
</evidence>
<name>A0A941GHC9_NIACI</name>
<dbReference type="AlphaFoldDB" id="A0A941GHC9"/>